<evidence type="ECO:0000259" key="11">
    <source>
        <dbReference type="PROSITE" id="PS50192"/>
    </source>
</evidence>
<evidence type="ECO:0000313" key="12">
    <source>
        <dbReference type="EMBL" id="CAR24830.1"/>
    </source>
</evidence>
<dbReference type="PROSITE" id="PS00914">
    <property type="entry name" value="SYNTAXIN"/>
    <property type="match status" value="1"/>
</dbReference>
<keyword evidence="13" id="KW-1185">Reference proteome</keyword>
<feature type="compositionally biased region" description="Polar residues" evidence="9">
    <location>
        <begin position="85"/>
        <end position="95"/>
    </location>
</feature>
<dbReference type="eggNOG" id="KOG3202">
    <property type="taxonomic scope" value="Eukaryota"/>
</dbReference>
<dbReference type="InParanoid" id="C5DM19"/>
<dbReference type="FunFam" id="1.20.5.110:FF:000006">
    <property type="entry name" value="Syntaxin 6"/>
    <property type="match status" value="1"/>
</dbReference>
<feature type="transmembrane region" description="Helical" evidence="10">
    <location>
        <begin position="188"/>
        <end position="206"/>
    </location>
</feature>
<dbReference type="SUPFAM" id="SSF58038">
    <property type="entry name" value="SNARE fusion complex"/>
    <property type="match status" value="1"/>
</dbReference>
<dbReference type="FunCoup" id="C5DM19">
    <property type="interactions" value="299"/>
</dbReference>
<dbReference type="GO" id="GO:0048278">
    <property type="term" value="P:vesicle docking"/>
    <property type="evidence" value="ECO:0007669"/>
    <property type="project" value="TreeGrafter"/>
</dbReference>
<dbReference type="GO" id="GO:0005484">
    <property type="term" value="F:SNAP receptor activity"/>
    <property type="evidence" value="ECO:0007669"/>
    <property type="project" value="InterPro"/>
</dbReference>
<proteinExistence type="inferred from homology"/>
<dbReference type="AlphaFoldDB" id="C5DM19"/>
<evidence type="ECO:0000256" key="2">
    <source>
        <dbReference type="ARBA" id="ARBA00009063"/>
    </source>
</evidence>
<accession>C5DM19</accession>
<feature type="domain" description="T-SNARE coiled-coil homology" evidence="11">
    <location>
        <begin position="115"/>
        <end position="177"/>
    </location>
</feature>
<evidence type="ECO:0000256" key="10">
    <source>
        <dbReference type="SAM" id="Phobius"/>
    </source>
</evidence>
<dbReference type="PANTHER" id="PTHR19957:SF224">
    <property type="entry name" value="HL02043P"/>
    <property type="match status" value="1"/>
</dbReference>
<dbReference type="PROSITE" id="PS50192">
    <property type="entry name" value="T_SNARE"/>
    <property type="match status" value="1"/>
</dbReference>
<name>C5DM19_LACTC</name>
<dbReference type="RefSeq" id="XP_002555267.1">
    <property type="nucleotide sequence ID" value="XM_002555221.1"/>
</dbReference>
<dbReference type="EMBL" id="CU928171">
    <property type="protein sequence ID" value="CAR24830.1"/>
    <property type="molecule type" value="Genomic_DNA"/>
</dbReference>
<dbReference type="HOGENOM" id="CLU_061883_0_2_1"/>
<dbReference type="Proteomes" id="UP000002036">
    <property type="component" value="Chromosome G"/>
</dbReference>
<dbReference type="SMART" id="SM00397">
    <property type="entry name" value="t_SNARE"/>
    <property type="match status" value="1"/>
</dbReference>
<evidence type="ECO:0000313" key="13">
    <source>
        <dbReference type="Proteomes" id="UP000002036"/>
    </source>
</evidence>
<evidence type="ECO:0000256" key="1">
    <source>
        <dbReference type="ARBA" id="ARBA00004211"/>
    </source>
</evidence>
<gene>
    <name evidence="12" type="ordered locus">KLTH0G05258g</name>
</gene>
<dbReference type="GO" id="GO:0012505">
    <property type="term" value="C:endomembrane system"/>
    <property type="evidence" value="ECO:0007669"/>
    <property type="project" value="TreeGrafter"/>
</dbReference>
<evidence type="ECO:0000256" key="5">
    <source>
        <dbReference type="ARBA" id="ARBA00022989"/>
    </source>
</evidence>
<dbReference type="GO" id="GO:0006886">
    <property type="term" value="P:intracellular protein transport"/>
    <property type="evidence" value="ECO:0007669"/>
    <property type="project" value="InterPro"/>
</dbReference>
<dbReference type="InterPro" id="IPR006012">
    <property type="entry name" value="Syntaxin/epimorphin_CS"/>
</dbReference>
<organism evidence="12 13">
    <name type="scientific">Lachancea thermotolerans (strain ATCC 56472 / CBS 6340 / NRRL Y-8284)</name>
    <name type="common">Yeast</name>
    <name type="synonym">Kluyveromyces thermotolerans</name>
    <dbReference type="NCBI Taxonomy" id="559295"/>
    <lineage>
        <taxon>Eukaryota</taxon>
        <taxon>Fungi</taxon>
        <taxon>Dikarya</taxon>
        <taxon>Ascomycota</taxon>
        <taxon>Saccharomycotina</taxon>
        <taxon>Saccharomycetes</taxon>
        <taxon>Saccharomycetales</taxon>
        <taxon>Saccharomycetaceae</taxon>
        <taxon>Lachancea</taxon>
    </lineage>
</organism>
<evidence type="ECO:0000256" key="9">
    <source>
        <dbReference type="SAM" id="MobiDB-lite"/>
    </source>
</evidence>
<keyword evidence="5 10" id="KW-1133">Transmembrane helix</keyword>
<dbReference type="PANTHER" id="PTHR19957">
    <property type="entry name" value="SYNTAXIN"/>
    <property type="match status" value="1"/>
</dbReference>
<evidence type="ECO:0000256" key="3">
    <source>
        <dbReference type="ARBA" id="ARBA00022448"/>
    </source>
</evidence>
<keyword evidence="7 10" id="KW-0472">Membrane</keyword>
<dbReference type="Gene3D" id="1.20.58.90">
    <property type="match status" value="1"/>
</dbReference>
<evidence type="ECO:0000256" key="8">
    <source>
        <dbReference type="ARBA" id="ARBA00073343"/>
    </source>
</evidence>
<dbReference type="GO" id="GO:0000149">
    <property type="term" value="F:SNARE binding"/>
    <property type="evidence" value="ECO:0007669"/>
    <property type="project" value="TreeGrafter"/>
</dbReference>
<protein>
    <recommendedName>
        <fullName evidence="8">t-SNARE affecting a late Golgi compartment protein 1</fullName>
    </recommendedName>
</protein>
<comment type="similarity">
    <text evidence="2">Belongs to the syntaxin family.</text>
</comment>
<dbReference type="GO" id="GO:0006906">
    <property type="term" value="P:vesicle fusion"/>
    <property type="evidence" value="ECO:0007669"/>
    <property type="project" value="TreeGrafter"/>
</dbReference>
<dbReference type="InterPro" id="IPR010989">
    <property type="entry name" value="SNARE"/>
</dbReference>
<reference evidence="12 13" key="1">
    <citation type="journal article" date="2009" name="Genome Res.">
        <title>Comparative genomics of protoploid Saccharomycetaceae.</title>
        <authorList>
            <consortium name="The Genolevures Consortium"/>
            <person name="Souciet J.-L."/>
            <person name="Dujon B."/>
            <person name="Gaillardin C."/>
            <person name="Johnston M."/>
            <person name="Baret P.V."/>
            <person name="Cliften P."/>
            <person name="Sherman D.J."/>
            <person name="Weissenbach J."/>
            <person name="Westhof E."/>
            <person name="Wincker P."/>
            <person name="Jubin C."/>
            <person name="Poulain J."/>
            <person name="Barbe V."/>
            <person name="Segurens B."/>
            <person name="Artiguenave F."/>
            <person name="Anthouard V."/>
            <person name="Vacherie B."/>
            <person name="Val M.-E."/>
            <person name="Fulton R.S."/>
            <person name="Minx P."/>
            <person name="Wilson R."/>
            <person name="Durrens P."/>
            <person name="Jean G."/>
            <person name="Marck C."/>
            <person name="Martin T."/>
            <person name="Nikolski M."/>
            <person name="Rolland T."/>
            <person name="Seret M.-L."/>
            <person name="Casaregola S."/>
            <person name="Despons L."/>
            <person name="Fairhead C."/>
            <person name="Fischer G."/>
            <person name="Lafontaine I."/>
            <person name="Leh V."/>
            <person name="Lemaire M."/>
            <person name="de Montigny J."/>
            <person name="Neuveglise C."/>
            <person name="Thierry A."/>
            <person name="Blanc-Lenfle I."/>
            <person name="Bleykasten C."/>
            <person name="Diffels J."/>
            <person name="Fritsch E."/>
            <person name="Frangeul L."/>
            <person name="Goeffon A."/>
            <person name="Jauniaux N."/>
            <person name="Kachouri-Lafond R."/>
            <person name="Payen C."/>
            <person name="Potier S."/>
            <person name="Pribylova L."/>
            <person name="Ozanne C."/>
            <person name="Richard G.-F."/>
            <person name="Sacerdot C."/>
            <person name="Straub M.-L."/>
            <person name="Talla E."/>
        </authorList>
    </citation>
    <scope>NUCLEOTIDE SEQUENCE [LARGE SCALE GENOMIC DNA]</scope>
    <source>
        <strain evidence="13">ATCC 56472 / CBS 6340 / NRRL Y-8284</strain>
    </source>
</reference>
<dbReference type="GeneID" id="8293533"/>
<dbReference type="InterPro" id="IPR000727">
    <property type="entry name" value="T_SNARE_dom"/>
</dbReference>
<evidence type="ECO:0000256" key="6">
    <source>
        <dbReference type="ARBA" id="ARBA00023054"/>
    </source>
</evidence>
<comment type="subcellular location">
    <subcellularLocation>
        <location evidence="1">Membrane</location>
        <topology evidence="1">Single-pass type IV membrane protein</topology>
    </subcellularLocation>
</comment>
<dbReference type="CDD" id="cd15851">
    <property type="entry name" value="SNARE_Syntaxin6"/>
    <property type="match status" value="1"/>
</dbReference>
<evidence type="ECO:0000256" key="4">
    <source>
        <dbReference type="ARBA" id="ARBA00022692"/>
    </source>
</evidence>
<sequence>MDDPFEQVLNDTREQASRLAQYLDAGHELDQEVRDILEDLEETVRELDSSIMVMRREGFVDNATILARENRMQDLKRELARLKTHMTSSSRSAQGDGSPETSEDPSSPRNNLLQEQMMEEQDQHLDTIHQTMQNLHLQASTMGQELEDQGMLLEEMDGGVDNVMSKLSRGRRQLEWVYEKNKEKYNDCCIGLLIVALIVLLVLAFVL</sequence>
<keyword evidence="4 10" id="KW-0812">Transmembrane</keyword>
<dbReference type="Gene3D" id="1.20.5.110">
    <property type="match status" value="1"/>
</dbReference>
<dbReference type="OMA" id="NDCCIGL"/>
<dbReference type="SUPFAM" id="SSF47661">
    <property type="entry name" value="t-snare proteins"/>
    <property type="match status" value="1"/>
</dbReference>
<dbReference type="GO" id="GO:0031201">
    <property type="term" value="C:SNARE complex"/>
    <property type="evidence" value="ECO:0007669"/>
    <property type="project" value="TreeGrafter"/>
</dbReference>
<keyword evidence="3" id="KW-0813">Transport</keyword>
<dbReference type="KEGG" id="lth:KLTH0G05258g"/>
<dbReference type="STRING" id="559295.C5DM19"/>
<evidence type="ECO:0000256" key="7">
    <source>
        <dbReference type="ARBA" id="ARBA00023136"/>
    </source>
</evidence>
<dbReference type="OrthoDB" id="546861at2759"/>
<keyword evidence="6" id="KW-0175">Coiled coil</keyword>
<dbReference type="InterPro" id="IPR045242">
    <property type="entry name" value="Syntaxin"/>
</dbReference>
<feature type="region of interest" description="Disordered" evidence="9">
    <location>
        <begin position="84"/>
        <end position="110"/>
    </location>
</feature>